<dbReference type="Proteomes" id="UP000030653">
    <property type="component" value="Unassembled WGS sequence"/>
</dbReference>
<evidence type="ECO:0000256" key="1">
    <source>
        <dbReference type="ARBA" id="ARBA00004141"/>
    </source>
</evidence>
<feature type="transmembrane region" description="Helical" evidence="3">
    <location>
        <begin position="136"/>
        <end position="158"/>
    </location>
</feature>
<dbReference type="InterPro" id="IPR050327">
    <property type="entry name" value="Proton-linked_MCT"/>
</dbReference>
<feature type="transmembrane region" description="Helical" evidence="3">
    <location>
        <begin position="253"/>
        <end position="273"/>
    </location>
</feature>
<dbReference type="HOGENOM" id="CLU_001265_1_2_1"/>
<dbReference type="GeneID" id="63689350"/>
<dbReference type="PROSITE" id="PS50850">
    <property type="entry name" value="MFS"/>
    <property type="match status" value="1"/>
</dbReference>
<dbReference type="Gene3D" id="1.20.1250.20">
    <property type="entry name" value="MFS general substrate transporter like domains"/>
    <property type="match status" value="1"/>
</dbReference>
<feature type="transmembrane region" description="Helical" evidence="3">
    <location>
        <begin position="6"/>
        <end position="25"/>
    </location>
</feature>
<feature type="transmembrane region" description="Helical" evidence="3">
    <location>
        <begin position="67"/>
        <end position="94"/>
    </location>
</feature>
<feature type="transmembrane region" description="Helical" evidence="3">
    <location>
        <begin position="307"/>
        <end position="327"/>
    </location>
</feature>
<organism evidence="5 6">
    <name type="scientific">Dacryopinax primogenitus (strain DJM 731)</name>
    <name type="common">Brown rot fungus</name>
    <dbReference type="NCBI Taxonomy" id="1858805"/>
    <lineage>
        <taxon>Eukaryota</taxon>
        <taxon>Fungi</taxon>
        <taxon>Dikarya</taxon>
        <taxon>Basidiomycota</taxon>
        <taxon>Agaricomycotina</taxon>
        <taxon>Dacrymycetes</taxon>
        <taxon>Dacrymycetales</taxon>
        <taxon>Dacrymycetaceae</taxon>
        <taxon>Dacryopinax</taxon>
    </lineage>
</organism>
<dbReference type="InterPro" id="IPR011701">
    <property type="entry name" value="MFS"/>
</dbReference>
<feature type="domain" description="Major facilitator superfamily (MFS) profile" evidence="4">
    <location>
        <begin position="208"/>
        <end position="390"/>
    </location>
</feature>
<dbReference type="InterPro" id="IPR020846">
    <property type="entry name" value="MFS_dom"/>
</dbReference>
<comment type="similarity">
    <text evidence="2">Belongs to the major facilitator superfamily. Monocarboxylate porter (TC 2.A.1.13) family.</text>
</comment>
<dbReference type="AlphaFoldDB" id="M5GH63"/>
<dbReference type="Pfam" id="PF07690">
    <property type="entry name" value="MFS_1"/>
    <property type="match status" value="2"/>
</dbReference>
<proteinExistence type="inferred from homology"/>
<evidence type="ECO:0000313" key="6">
    <source>
        <dbReference type="Proteomes" id="UP000030653"/>
    </source>
</evidence>
<evidence type="ECO:0000256" key="2">
    <source>
        <dbReference type="ARBA" id="ARBA00006727"/>
    </source>
</evidence>
<dbReference type="PANTHER" id="PTHR11360">
    <property type="entry name" value="MONOCARBOXYLATE TRANSPORTER"/>
    <property type="match status" value="1"/>
</dbReference>
<feature type="non-terminal residue" evidence="5">
    <location>
        <position position="390"/>
    </location>
</feature>
<sequence>DYPEGGRGWWVVIGCAIISAGTLGCDGREYMMQTEIWGVFDNEITRLSWGIFQAWHKDNLFPDVDDAVLSFLGSLPSIPFITGGCVCCFVSMLASTFCKTLWQFFLGQGVLAGIGLGLILPIVLSYPAQWFRRRRGLATGFVIAGCSLAGGATTLVAGQLLNRLALKWTLIIYACLYGILMVAGLCMLKSRAHPGLLLPDLTRPLRRVNKALFTDPVFWSLSLAIMFAVFGYLPPPFYMQQYTCSIIPDVSPVMALVPAAVMNFAAALGRTLVGHVADRVGACNAFIIAVGMAGVVQLLIWNFAYNYATIIVASISFGFFGGTFLSLTSVTATTLYGVNNLATLSGILTLFNTPGNAAGAPIGGAVLSGANNNWHALISYSGASQIVGAL</sequence>
<reference evidence="5 6" key="1">
    <citation type="journal article" date="2012" name="Science">
        <title>The Paleozoic origin of enzymatic lignin decomposition reconstructed from 31 fungal genomes.</title>
        <authorList>
            <person name="Floudas D."/>
            <person name="Binder M."/>
            <person name="Riley R."/>
            <person name="Barry K."/>
            <person name="Blanchette R.A."/>
            <person name="Henrissat B."/>
            <person name="Martinez A.T."/>
            <person name="Otillar R."/>
            <person name="Spatafora J.W."/>
            <person name="Yadav J.S."/>
            <person name="Aerts A."/>
            <person name="Benoit I."/>
            <person name="Boyd A."/>
            <person name="Carlson A."/>
            <person name="Copeland A."/>
            <person name="Coutinho P.M."/>
            <person name="de Vries R.P."/>
            <person name="Ferreira P."/>
            <person name="Findley K."/>
            <person name="Foster B."/>
            <person name="Gaskell J."/>
            <person name="Glotzer D."/>
            <person name="Gorecki P."/>
            <person name="Heitman J."/>
            <person name="Hesse C."/>
            <person name="Hori C."/>
            <person name="Igarashi K."/>
            <person name="Jurgens J.A."/>
            <person name="Kallen N."/>
            <person name="Kersten P."/>
            <person name="Kohler A."/>
            <person name="Kuees U."/>
            <person name="Kumar T.K.A."/>
            <person name="Kuo A."/>
            <person name="LaButti K."/>
            <person name="Larrondo L.F."/>
            <person name="Lindquist E."/>
            <person name="Ling A."/>
            <person name="Lombard V."/>
            <person name="Lucas S."/>
            <person name="Lundell T."/>
            <person name="Martin R."/>
            <person name="McLaughlin D.J."/>
            <person name="Morgenstern I."/>
            <person name="Morin E."/>
            <person name="Murat C."/>
            <person name="Nagy L.G."/>
            <person name="Nolan M."/>
            <person name="Ohm R.A."/>
            <person name="Patyshakuliyeva A."/>
            <person name="Rokas A."/>
            <person name="Ruiz-Duenas F.J."/>
            <person name="Sabat G."/>
            <person name="Salamov A."/>
            <person name="Samejima M."/>
            <person name="Schmutz J."/>
            <person name="Slot J.C."/>
            <person name="St John F."/>
            <person name="Stenlid J."/>
            <person name="Sun H."/>
            <person name="Sun S."/>
            <person name="Syed K."/>
            <person name="Tsang A."/>
            <person name="Wiebenga A."/>
            <person name="Young D."/>
            <person name="Pisabarro A."/>
            <person name="Eastwood D.C."/>
            <person name="Martin F."/>
            <person name="Cullen D."/>
            <person name="Grigoriev I.V."/>
            <person name="Hibbett D.S."/>
        </authorList>
    </citation>
    <scope>NUCLEOTIDE SEQUENCE [LARGE SCALE GENOMIC DNA]</scope>
    <source>
        <strain evidence="5 6">DJM-731 SS1</strain>
    </source>
</reference>
<feature type="transmembrane region" description="Helical" evidence="3">
    <location>
        <begin position="170"/>
        <end position="190"/>
    </location>
</feature>
<evidence type="ECO:0000259" key="4">
    <source>
        <dbReference type="PROSITE" id="PS50850"/>
    </source>
</evidence>
<keyword evidence="3" id="KW-0812">Transmembrane</keyword>
<gene>
    <name evidence="5" type="ORF">DACRYDRAFT_26748</name>
</gene>
<keyword evidence="3" id="KW-0472">Membrane</keyword>
<comment type="subcellular location">
    <subcellularLocation>
        <location evidence="1">Membrane</location>
        <topology evidence="1">Multi-pass membrane protein</topology>
    </subcellularLocation>
</comment>
<dbReference type="SUPFAM" id="SSF103473">
    <property type="entry name" value="MFS general substrate transporter"/>
    <property type="match status" value="1"/>
</dbReference>
<keyword evidence="3" id="KW-1133">Transmembrane helix</keyword>
<feature type="non-terminal residue" evidence="5">
    <location>
        <position position="1"/>
    </location>
</feature>
<dbReference type="GO" id="GO:0016020">
    <property type="term" value="C:membrane"/>
    <property type="evidence" value="ECO:0007669"/>
    <property type="project" value="UniProtKB-SubCell"/>
</dbReference>
<evidence type="ECO:0000313" key="5">
    <source>
        <dbReference type="EMBL" id="EJU06688.1"/>
    </source>
</evidence>
<dbReference type="GO" id="GO:0022857">
    <property type="term" value="F:transmembrane transporter activity"/>
    <property type="evidence" value="ECO:0007669"/>
    <property type="project" value="InterPro"/>
</dbReference>
<accession>M5GH63</accession>
<keyword evidence="6" id="KW-1185">Reference proteome</keyword>
<protein>
    <recommendedName>
        <fullName evidence="4">Major facilitator superfamily (MFS) profile domain-containing protein</fullName>
    </recommendedName>
</protein>
<feature type="transmembrane region" description="Helical" evidence="3">
    <location>
        <begin position="211"/>
        <end position="233"/>
    </location>
</feature>
<dbReference type="OMA" id="MHAVIWI"/>
<dbReference type="InterPro" id="IPR036259">
    <property type="entry name" value="MFS_trans_sf"/>
</dbReference>
<dbReference type="OrthoDB" id="2213137at2759"/>
<dbReference type="PANTHER" id="PTHR11360:SF284">
    <property type="entry name" value="EG:103B4.3 PROTEIN-RELATED"/>
    <property type="match status" value="1"/>
</dbReference>
<name>M5GH63_DACPD</name>
<dbReference type="RefSeq" id="XP_040633582.1">
    <property type="nucleotide sequence ID" value="XM_040774288.1"/>
</dbReference>
<evidence type="ECO:0000256" key="3">
    <source>
        <dbReference type="SAM" id="Phobius"/>
    </source>
</evidence>
<feature type="transmembrane region" description="Helical" evidence="3">
    <location>
        <begin position="100"/>
        <end position="124"/>
    </location>
</feature>
<dbReference type="EMBL" id="JH795855">
    <property type="protein sequence ID" value="EJU06688.1"/>
    <property type="molecule type" value="Genomic_DNA"/>
</dbReference>
<feature type="transmembrane region" description="Helical" evidence="3">
    <location>
        <begin position="280"/>
        <end position="301"/>
    </location>
</feature>